<sequence>AATSSPSNRSPGHHTWGRSPGPVPNEPRHDGEQPPTQRRLCRGRSRPEIAMEADGSSECNSNFQFRFLLRFSTKSIESRGRAPGARQDFKRRPLRDRSSSDHLWKTLGMVKLQGRLCRIFGRSRKRI</sequence>
<feature type="non-terminal residue" evidence="2">
    <location>
        <position position="1"/>
    </location>
</feature>
<name>A0A4Y1RCV3_PRUDU</name>
<dbReference type="EMBL" id="AP019300">
    <property type="protein sequence ID" value="BBH01708.1"/>
    <property type="molecule type" value="Genomic_DNA"/>
</dbReference>
<evidence type="ECO:0000313" key="2">
    <source>
        <dbReference type="EMBL" id="BBH01708.1"/>
    </source>
</evidence>
<evidence type="ECO:0000256" key="1">
    <source>
        <dbReference type="SAM" id="MobiDB-lite"/>
    </source>
</evidence>
<dbReference type="AlphaFoldDB" id="A0A4Y1RCV3"/>
<proteinExistence type="predicted"/>
<reference evidence="2" key="1">
    <citation type="journal article" date="2019" name="Science">
        <title>Mutation of a bHLH transcription factor allowed almond domestication.</title>
        <authorList>
            <person name="Sanchez-Perez R."/>
            <person name="Pavan S."/>
            <person name="Mazzeo R."/>
            <person name="Moldovan C."/>
            <person name="Aiese Cigliano R."/>
            <person name="Del Cueto J."/>
            <person name="Ricciardi F."/>
            <person name="Lotti C."/>
            <person name="Ricciardi L."/>
            <person name="Dicenta F."/>
            <person name="Lopez-Marques R.L."/>
            <person name="Lindberg Moller B."/>
        </authorList>
    </citation>
    <scope>NUCLEOTIDE SEQUENCE</scope>
</reference>
<organism evidence="2">
    <name type="scientific">Prunus dulcis</name>
    <name type="common">Almond</name>
    <name type="synonym">Amygdalus dulcis</name>
    <dbReference type="NCBI Taxonomy" id="3755"/>
    <lineage>
        <taxon>Eukaryota</taxon>
        <taxon>Viridiplantae</taxon>
        <taxon>Streptophyta</taxon>
        <taxon>Embryophyta</taxon>
        <taxon>Tracheophyta</taxon>
        <taxon>Spermatophyta</taxon>
        <taxon>Magnoliopsida</taxon>
        <taxon>eudicotyledons</taxon>
        <taxon>Gunneridae</taxon>
        <taxon>Pentapetalae</taxon>
        <taxon>rosids</taxon>
        <taxon>fabids</taxon>
        <taxon>Rosales</taxon>
        <taxon>Rosaceae</taxon>
        <taxon>Amygdaloideae</taxon>
        <taxon>Amygdaleae</taxon>
        <taxon>Prunus</taxon>
    </lineage>
</organism>
<feature type="compositionally biased region" description="Basic and acidic residues" evidence="1">
    <location>
        <begin position="87"/>
        <end position="98"/>
    </location>
</feature>
<protein>
    <submittedName>
        <fullName evidence="2">Uncharacterized protein</fullName>
    </submittedName>
</protein>
<feature type="region of interest" description="Disordered" evidence="1">
    <location>
        <begin position="1"/>
        <end position="45"/>
    </location>
</feature>
<feature type="compositionally biased region" description="Polar residues" evidence="1">
    <location>
        <begin position="1"/>
        <end position="10"/>
    </location>
</feature>
<gene>
    <name evidence="2" type="ORF">Prudu_012072</name>
</gene>
<accession>A0A4Y1RCV3</accession>
<feature type="region of interest" description="Disordered" evidence="1">
    <location>
        <begin position="76"/>
        <end position="98"/>
    </location>
</feature>